<evidence type="ECO:0000313" key="4">
    <source>
        <dbReference type="EMBL" id="KJH51513.1"/>
    </source>
</evidence>
<evidence type="ECO:0008006" key="6">
    <source>
        <dbReference type="Google" id="ProtNLM"/>
    </source>
</evidence>
<dbReference type="OrthoDB" id="5858637at2759"/>
<feature type="signal peptide" evidence="3">
    <location>
        <begin position="1"/>
        <end position="19"/>
    </location>
</feature>
<proteinExistence type="predicted"/>
<accession>A0A0D8Y3R0</accession>
<gene>
    <name evidence="4" type="ORF">DICVIV_02346</name>
</gene>
<dbReference type="Pfam" id="PF17064">
    <property type="entry name" value="QVR"/>
    <property type="match status" value="1"/>
</dbReference>
<evidence type="ECO:0000313" key="5">
    <source>
        <dbReference type="Proteomes" id="UP000053766"/>
    </source>
</evidence>
<sequence>MVAVNHILLVFLLSTQCKAICYHCFSSDASLEPKVRTHLGTQEDVFIMPIISRSSSCSMEIQPDYPGVEGQLCSDSSLCVTLMLNVEYPRFVVRGCLEYILRYRLKKEDIHKEGCYIVRSFPSRYSSNFTMEYVLCVCDGDYCNGKQPPDFVSQPLLFPERTVHRLTSEEGVQRFEVSSSVSTLLVTQWVICLSQMFF</sequence>
<dbReference type="InterPro" id="IPR031424">
    <property type="entry name" value="QVR-like"/>
</dbReference>
<keyword evidence="2" id="KW-0325">Glycoprotein</keyword>
<organism evidence="4 5">
    <name type="scientific">Dictyocaulus viviparus</name>
    <name type="common">Bovine lungworm</name>
    <dbReference type="NCBI Taxonomy" id="29172"/>
    <lineage>
        <taxon>Eukaryota</taxon>
        <taxon>Metazoa</taxon>
        <taxon>Ecdysozoa</taxon>
        <taxon>Nematoda</taxon>
        <taxon>Chromadorea</taxon>
        <taxon>Rhabditida</taxon>
        <taxon>Rhabditina</taxon>
        <taxon>Rhabditomorpha</taxon>
        <taxon>Strongyloidea</taxon>
        <taxon>Metastrongylidae</taxon>
        <taxon>Dictyocaulus</taxon>
    </lineage>
</organism>
<dbReference type="Proteomes" id="UP000053766">
    <property type="component" value="Unassembled WGS sequence"/>
</dbReference>
<dbReference type="GO" id="GO:0030431">
    <property type="term" value="P:sleep"/>
    <property type="evidence" value="ECO:0007669"/>
    <property type="project" value="InterPro"/>
</dbReference>
<dbReference type="GO" id="GO:0032222">
    <property type="term" value="P:regulation of synaptic transmission, cholinergic"/>
    <property type="evidence" value="ECO:0007669"/>
    <property type="project" value="InterPro"/>
</dbReference>
<evidence type="ECO:0000256" key="3">
    <source>
        <dbReference type="SAM" id="SignalP"/>
    </source>
</evidence>
<dbReference type="STRING" id="29172.A0A0D8Y3R0"/>
<dbReference type="EMBL" id="KN716182">
    <property type="protein sequence ID" value="KJH51513.1"/>
    <property type="molecule type" value="Genomic_DNA"/>
</dbReference>
<name>A0A0D8Y3R0_DICVI</name>
<keyword evidence="5" id="KW-1185">Reference proteome</keyword>
<dbReference type="AlphaFoldDB" id="A0A0D8Y3R0"/>
<evidence type="ECO:0000256" key="1">
    <source>
        <dbReference type="ARBA" id="ARBA00022729"/>
    </source>
</evidence>
<keyword evidence="1 3" id="KW-0732">Signal</keyword>
<reference evidence="5" key="2">
    <citation type="journal article" date="2016" name="Sci. Rep.">
        <title>Dictyocaulus viviparus genome, variome and transcriptome elucidate lungworm biology and support future intervention.</title>
        <authorList>
            <person name="McNulty S.N."/>
            <person name="Strube C."/>
            <person name="Rosa B.A."/>
            <person name="Martin J.C."/>
            <person name="Tyagi R."/>
            <person name="Choi Y.J."/>
            <person name="Wang Q."/>
            <person name="Hallsworth Pepin K."/>
            <person name="Zhang X."/>
            <person name="Ozersky P."/>
            <person name="Wilson R.K."/>
            <person name="Sternberg P.W."/>
            <person name="Gasser R.B."/>
            <person name="Mitreva M."/>
        </authorList>
    </citation>
    <scope>NUCLEOTIDE SEQUENCE [LARGE SCALE GENOMIC DNA]</scope>
    <source>
        <strain evidence="5">HannoverDv2000</strain>
    </source>
</reference>
<protein>
    <recommendedName>
        <fullName evidence="6">Protein quiver</fullName>
    </recommendedName>
</protein>
<evidence type="ECO:0000256" key="2">
    <source>
        <dbReference type="ARBA" id="ARBA00023180"/>
    </source>
</evidence>
<reference evidence="4 5" key="1">
    <citation type="submission" date="2013-11" db="EMBL/GenBank/DDBJ databases">
        <title>Draft genome of the bovine lungworm Dictyocaulus viviparus.</title>
        <authorList>
            <person name="Mitreva M."/>
        </authorList>
    </citation>
    <scope>NUCLEOTIDE SEQUENCE [LARGE SCALE GENOMIC DNA]</scope>
    <source>
        <strain evidence="4 5">HannoverDv2000</strain>
    </source>
</reference>
<feature type="chain" id="PRO_5002336354" description="Protein quiver" evidence="3">
    <location>
        <begin position="20"/>
        <end position="198"/>
    </location>
</feature>